<dbReference type="GO" id="GO:0043190">
    <property type="term" value="C:ATP-binding cassette (ABC) transporter complex"/>
    <property type="evidence" value="ECO:0007669"/>
    <property type="project" value="InterPro"/>
</dbReference>
<dbReference type="Gene3D" id="1.10.3720.10">
    <property type="entry name" value="MetI-like"/>
    <property type="match status" value="1"/>
</dbReference>
<dbReference type="Proteomes" id="UP000324996">
    <property type="component" value="Unassembled WGS sequence"/>
</dbReference>
<dbReference type="PANTHER" id="PTHR30177:SF4">
    <property type="entry name" value="OSMOPROTECTANT IMPORT PERMEASE PROTEIN OSMW"/>
    <property type="match status" value="1"/>
</dbReference>
<evidence type="ECO:0000256" key="7">
    <source>
        <dbReference type="ARBA" id="ARBA00035652"/>
    </source>
</evidence>
<keyword evidence="2 8" id="KW-0813">Transport</keyword>
<comment type="caution">
    <text evidence="10">The sequence shown here is derived from an EMBL/GenBank/DDBJ whole genome shotgun (WGS) entry which is preliminary data.</text>
</comment>
<dbReference type="EMBL" id="BKCN01000001">
    <property type="protein sequence ID" value="GER02398.1"/>
    <property type="molecule type" value="Genomic_DNA"/>
</dbReference>
<comment type="similarity">
    <text evidence="7">In the N-terminal section; belongs to the binding-protein-dependent transport system permease family.</text>
</comment>
<dbReference type="InterPro" id="IPR035906">
    <property type="entry name" value="MetI-like_sf"/>
</dbReference>
<feature type="transmembrane region" description="Helical" evidence="8">
    <location>
        <begin position="334"/>
        <end position="354"/>
    </location>
</feature>
<reference evidence="10 11" key="1">
    <citation type="submission" date="2019-09" db="EMBL/GenBank/DDBJ databases">
        <title>NBRP : Genome information of microbial organism related human and environment.</title>
        <authorList>
            <person name="Hattori M."/>
            <person name="Oshima K."/>
            <person name="Inaba H."/>
            <person name="Suda W."/>
            <person name="Sakamoto M."/>
            <person name="Iino T."/>
            <person name="Kitahara M."/>
            <person name="Oshida Y."/>
            <person name="Iida T."/>
            <person name="Kudo T."/>
            <person name="Itoh T."/>
            <person name="Ohkuma M."/>
        </authorList>
    </citation>
    <scope>NUCLEOTIDE SEQUENCE [LARGE SCALE GENOMIC DNA]</scope>
    <source>
        <strain evidence="10 11">Q-1</strain>
    </source>
</reference>
<sequence>MLIGVLLFLPPLAMGQETQADQPVIASKAFTESIILSEILRLKLQAAGIDLPHRRALGGTRIVFDALKSGEIAIYPDYTGTIRHEIYAGEDLPDAQTLRDRLARDGLGITGSLGFENSFALATRSEMAQKRGLKQISDLRTQPDLVFGLSNEFLDRGDGWRALKGAYDLPQSANGLQHELSYRGLAAGRLDIIDVYSTDAEIAFYDLAVLDDDRRFFPRYEAVFLYRLDLARSQPALIPILQDLAGQISSDQMRAMNKAVKIDRQNESRVAADFVDDGSGPAPILAAQQSRLERVWGRSLEHLALVAVSLGAALLVAVPLAIAAFRLPALGGPILGFVGLLQTVPALALFVFMIPLLGVGAAPTIAALFLYSLLPIVRNGHAGLTGISGDLQESARALGLSSWARLWRIELPLALPTLLAGIKTAAVINVGAATLGALIGAGGLGQPILTGIRLNDMGLILEGAIPAAGLALLVTGSFDLAGRWLIPRGLRL</sequence>
<evidence type="ECO:0000256" key="5">
    <source>
        <dbReference type="ARBA" id="ARBA00023136"/>
    </source>
</evidence>
<comment type="similarity">
    <text evidence="6">In the C-terminal section; belongs to the OsmX family.</text>
</comment>
<feature type="transmembrane region" description="Helical" evidence="8">
    <location>
        <begin position="303"/>
        <end position="327"/>
    </location>
</feature>
<comment type="similarity">
    <text evidence="8">Belongs to the binding-protein-dependent transport system permease family.</text>
</comment>
<gene>
    <name evidence="10" type="primary">yehZ</name>
    <name evidence="10" type="ORF">JCM17846_00800</name>
</gene>
<dbReference type="Gene3D" id="3.40.190.10">
    <property type="entry name" value="Periplasmic binding protein-like II"/>
    <property type="match status" value="1"/>
</dbReference>
<evidence type="ECO:0000313" key="10">
    <source>
        <dbReference type="EMBL" id="GER02398.1"/>
    </source>
</evidence>
<proteinExistence type="inferred from homology"/>
<keyword evidence="5 8" id="KW-0472">Membrane</keyword>
<dbReference type="PANTHER" id="PTHR30177">
    <property type="entry name" value="GLYCINE BETAINE/L-PROLINE TRANSPORT SYSTEM PERMEASE PROTEIN PROW"/>
    <property type="match status" value="1"/>
</dbReference>
<evidence type="ECO:0000256" key="4">
    <source>
        <dbReference type="ARBA" id="ARBA00022989"/>
    </source>
</evidence>
<feature type="transmembrane region" description="Helical" evidence="8">
    <location>
        <begin position="464"/>
        <end position="486"/>
    </location>
</feature>
<dbReference type="InterPro" id="IPR051204">
    <property type="entry name" value="ABC_transp_perm/SBD"/>
</dbReference>
<evidence type="ECO:0000256" key="2">
    <source>
        <dbReference type="ARBA" id="ARBA00022448"/>
    </source>
</evidence>
<accession>A0A5A7N2P7</accession>
<feature type="domain" description="ABC transmembrane type-1" evidence="9">
    <location>
        <begin position="299"/>
        <end position="482"/>
    </location>
</feature>
<name>A0A5A7N2P7_9PROT</name>
<evidence type="ECO:0000256" key="8">
    <source>
        <dbReference type="RuleBase" id="RU363032"/>
    </source>
</evidence>
<keyword evidence="3 8" id="KW-0812">Transmembrane</keyword>
<dbReference type="SUPFAM" id="SSF161098">
    <property type="entry name" value="MetI-like"/>
    <property type="match status" value="1"/>
</dbReference>
<dbReference type="GO" id="GO:0022857">
    <property type="term" value="F:transmembrane transporter activity"/>
    <property type="evidence" value="ECO:0007669"/>
    <property type="project" value="InterPro"/>
</dbReference>
<keyword evidence="11" id="KW-1185">Reference proteome</keyword>
<feature type="transmembrane region" description="Helical" evidence="8">
    <location>
        <begin position="413"/>
        <end position="444"/>
    </location>
</feature>
<evidence type="ECO:0000259" key="9">
    <source>
        <dbReference type="PROSITE" id="PS50928"/>
    </source>
</evidence>
<feature type="transmembrane region" description="Helical" evidence="8">
    <location>
        <begin position="360"/>
        <end position="377"/>
    </location>
</feature>
<dbReference type="Gene3D" id="3.40.190.120">
    <property type="entry name" value="Osmoprotection protein (prox), domain 2"/>
    <property type="match status" value="1"/>
</dbReference>
<evidence type="ECO:0000256" key="6">
    <source>
        <dbReference type="ARBA" id="ARBA00035642"/>
    </source>
</evidence>
<evidence type="ECO:0000256" key="1">
    <source>
        <dbReference type="ARBA" id="ARBA00004651"/>
    </source>
</evidence>
<dbReference type="AlphaFoldDB" id="A0A5A7N2P7"/>
<dbReference type="RefSeq" id="WP_042088475.1">
    <property type="nucleotide sequence ID" value="NZ_BKCN01000001.1"/>
</dbReference>
<dbReference type="Pfam" id="PF04069">
    <property type="entry name" value="OpuAC"/>
    <property type="match status" value="1"/>
</dbReference>
<protein>
    <submittedName>
        <fullName evidence="10">Amino acid ABC transporter permease</fullName>
    </submittedName>
</protein>
<dbReference type="CDD" id="cd06261">
    <property type="entry name" value="TM_PBP2"/>
    <property type="match status" value="1"/>
</dbReference>
<dbReference type="InterPro" id="IPR007210">
    <property type="entry name" value="ABC_Gly_betaine_transp_sub-bd"/>
</dbReference>
<dbReference type="FunFam" id="1.10.3720.10:FF:000001">
    <property type="entry name" value="Glycine betaine ABC transporter, permease"/>
    <property type="match status" value="1"/>
</dbReference>
<evidence type="ECO:0000256" key="3">
    <source>
        <dbReference type="ARBA" id="ARBA00022692"/>
    </source>
</evidence>
<comment type="subcellular location">
    <subcellularLocation>
        <location evidence="1 8">Cell membrane</location>
        <topology evidence="1 8">Multi-pass membrane protein</topology>
    </subcellularLocation>
</comment>
<dbReference type="SUPFAM" id="SSF53850">
    <property type="entry name" value="Periplasmic binding protein-like II"/>
    <property type="match status" value="1"/>
</dbReference>
<organism evidence="10 11">
    <name type="scientific">Iodidimonas nitroreducens</name>
    <dbReference type="NCBI Taxonomy" id="1236968"/>
    <lineage>
        <taxon>Bacteria</taxon>
        <taxon>Pseudomonadati</taxon>
        <taxon>Pseudomonadota</taxon>
        <taxon>Alphaproteobacteria</taxon>
        <taxon>Iodidimonadales</taxon>
        <taxon>Iodidimonadaceae</taxon>
        <taxon>Iodidimonas</taxon>
    </lineage>
</organism>
<evidence type="ECO:0000313" key="11">
    <source>
        <dbReference type="Proteomes" id="UP000324996"/>
    </source>
</evidence>
<dbReference type="Pfam" id="PF00528">
    <property type="entry name" value="BPD_transp_1"/>
    <property type="match status" value="1"/>
</dbReference>
<dbReference type="InterPro" id="IPR000515">
    <property type="entry name" value="MetI-like"/>
</dbReference>
<dbReference type="PROSITE" id="PS50928">
    <property type="entry name" value="ABC_TM1"/>
    <property type="match status" value="1"/>
</dbReference>
<dbReference type="GO" id="GO:0031460">
    <property type="term" value="P:glycine betaine transport"/>
    <property type="evidence" value="ECO:0007669"/>
    <property type="project" value="UniProtKB-ARBA"/>
</dbReference>
<keyword evidence="4 8" id="KW-1133">Transmembrane helix</keyword>